<evidence type="ECO:0000256" key="4">
    <source>
        <dbReference type="ARBA" id="ARBA00022475"/>
    </source>
</evidence>
<dbReference type="PANTHER" id="PTHR13929:SF0">
    <property type="entry name" value="UBIA PRENYLTRANSFERASE DOMAIN-CONTAINING PROTEIN 1"/>
    <property type="match status" value="1"/>
</dbReference>
<dbReference type="InterPro" id="IPR000537">
    <property type="entry name" value="UbiA_prenyltransferase"/>
</dbReference>
<dbReference type="PIRSF" id="PIRSF005355">
    <property type="entry name" value="UBIAD1"/>
    <property type="match status" value="1"/>
</dbReference>
<keyword evidence="3" id="KW-0474">Menaquinone biosynthesis</keyword>
<evidence type="ECO:0000256" key="2">
    <source>
        <dbReference type="ARBA" id="ARBA00004863"/>
    </source>
</evidence>
<dbReference type="Proteomes" id="UP000251341">
    <property type="component" value="Unassembled WGS sequence"/>
</dbReference>
<dbReference type="GO" id="GO:0016020">
    <property type="term" value="C:membrane"/>
    <property type="evidence" value="ECO:0007669"/>
    <property type="project" value="UniProtKB-SubCell"/>
</dbReference>
<comment type="pathway">
    <text evidence="2">Quinol/quinone metabolism; menaquinone biosynthesis.</text>
</comment>
<evidence type="ECO:0000256" key="1">
    <source>
        <dbReference type="ARBA" id="ARBA00004141"/>
    </source>
</evidence>
<dbReference type="Gene3D" id="1.10.357.140">
    <property type="entry name" value="UbiA prenyltransferase"/>
    <property type="match status" value="1"/>
</dbReference>
<feature type="transmembrane region" description="Helical" evidence="9">
    <location>
        <begin position="140"/>
        <end position="159"/>
    </location>
</feature>
<proteinExistence type="predicted"/>
<dbReference type="InterPro" id="IPR044878">
    <property type="entry name" value="UbiA_sf"/>
</dbReference>
<keyword evidence="7 9" id="KW-1133">Transmembrane helix</keyword>
<dbReference type="GO" id="GO:0042371">
    <property type="term" value="P:vitamin K biosynthetic process"/>
    <property type="evidence" value="ECO:0007669"/>
    <property type="project" value="TreeGrafter"/>
</dbReference>
<name>A0A315EXJ5_9BURK</name>
<evidence type="ECO:0000256" key="7">
    <source>
        <dbReference type="ARBA" id="ARBA00022989"/>
    </source>
</evidence>
<feature type="transmembrane region" description="Helical" evidence="9">
    <location>
        <begin position="31"/>
        <end position="50"/>
    </location>
</feature>
<comment type="caution">
    <text evidence="11">The sequence shown here is derived from an EMBL/GenBank/DDBJ whole genome shotgun (WGS) entry which is preliminary data.</text>
</comment>
<dbReference type="EMBL" id="NESP01000001">
    <property type="protein sequence ID" value="PUE60694.1"/>
    <property type="molecule type" value="Genomic_DNA"/>
</dbReference>
<keyword evidence="8 9" id="KW-0472">Membrane</keyword>
<accession>A0A315EXJ5</accession>
<dbReference type="UniPathway" id="UPA00079"/>
<dbReference type="InterPro" id="IPR026046">
    <property type="entry name" value="UBIAD1"/>
</dbReference>
<feature type="transmembrane region" description="Helical" evidence="9">
    <location>
        <begin position="114"/>
        <end position="133"/>
    </location>
</feature>
<feature type="signal peptide" evidence="10">
    <location>
        <begin position="1"/>
        <end position="23"/>
    </location>
</feature>
<dbReference type="GO" id="GO:0009234">
    <property type="term" value="P:menaquinone biosynthetic process"/>
    <property type="evidence" value="ECO:0007669"/>
    <property type="project" value="UniProtKB-UniPathway"/>
</dbReference>
<organism evidence="11 12">
    <name type="scientific">Limnohabitans curvus</name>
    <dbReference type="NCBI Taxonomy" id="323423"/>
    <lineage>
        <taxon>Bacteria</taxon>
        <taxon>Pseudomonadati</taxon>
        <taxon>Pseudomonadota</taxon>
        <taxon>Betaproteobacteria</taxon>
        <taxon>Burkholderiales</taxon>
        <taxon>Comamonadaceae</taxon>
        <taxon>Limnohabitans</taxon>
    </lineage>
</organism>
<feature type="transmembrane region" description="Helical" evidence="9">
    <location>
        <begin position="209"/>
        <end position="228"/>
    </location>
</feature>
<dbReference type="Pfam" id="PF01040">
    <property type="entry name" value="UbiA"/>
    <property type="match status" value="1"/>
</dbReference>
<dbReference type="GO" id="GO:0004659">
    <property type="term" value="F:prenyltransferase activity"/>
    <property type="evidence" value="ECO:0007669"/>
    <property type="project" value="InterPro"/>
</dbReference>
<evidence type="ECO:0000256" key="10">
    <source>
        <dbReference type="SAM" id="SignalP"/>
    </source>
</evidence>
<dbReference type="CDD" id="cd13962">
    <property type="entry name" value="PT_UbiA_UBIAD1"/>
    <property type="match status" value="1"/>
</dbReference>
<feature type="transmembrane region" description="Helical" evidence="9">
    <location>
        <begin position="234"/>
        <end position="251"/>
    </location>
</feature>
<dbReference type="AlphaFoldDB" id="A0A315EXJ5"/>
<feature type="transmembrane region" description="Helical" evidence="9">
    <location>
        <begin position="165"/>
        <end position="188"/>
    </location>
</feature>
<gene>
    <name evidence="11" type="ORF">B9Z44_03585</name>
</gene>
<evidence type="ECO:0000256" key="9">
    <source>
        <dbReference type="SAM" id="Phobius"/>
    </source>
</evidence>
<evidence type="ECO:0000256" key="8">
    <source>
        <dbReference type="ARBA" id="ARBA00023136"/>
    </source>
</evidence>
<keyword evidence="6 9" id="KW-0812">Transmembrane</keyword>
<evidence type="ECO:0000313" key="11">
    <source>
        <dbReference type="EMBL" id="PUE60694.1"/>
    </source>
</evidence>
<comment type="subcellular location">
    <subcellularLocation>
        <location evidence="1">Membrane</location>
        <topology evidence="1">Multi-pass membrane protein</topology>
    </subcellularLocation>
</comment>
<dbReference type="PANTHER" id="PTHR13929">
    <property type="entry name" value="1,4-DIHYDROXY-2-NAPHTHOATE OCTAPRENYLTRANSFERASE"/>
    <property type="match status" value="1"/>
</dbReference>
<keyword evidence="5 11" id="KW-0808">Transferase</keyword>
<sequence>MTRPGFLAITAVACLLGTSVAVASGHRPNGWTALATLLLAVLMHAAANVLNDYHDALNGADDANTQGLFPFTGGARLIQNGHVSVEDTHDLAKALILFLIPCGVLLSVQTGGGLLLLGLVGLLLGWGYSAPPLALMKRGLGELTVALTWGLVVVGADYVQRGQFFVMSLAMAVSFALLVGNILVINGFPDAYADAQVGKRTLVVRVGPTLAAWIYLALVVLAHAWLFIHPEPALWGLVSLPLSLVAFVLLLKNAKQVARLTPAIVLTIAAAVLHGLAMSAGLLFL</sequence>
<feature type="chain" id="PRO_5016454626" evidence="10">
    <location>
        <begin position="24"/>
        <end position="285"/>
    </location>
</feature>
<keyword evidence="12" id="KW-1185">Reference proteome</keyword>
<evidence type="ECO:0000256" key="5">
    <source>
        <dbReference type="ARBA" id="ARBA00022679"/>
    </source>
</evidence>
<feature type="transmembrane region" description="Helical" evidence="9">
    <location>
        <begin position="263"/>
        <end position="284"/>
    </location>
</feature>
<evidence type="ECO:0000313" key="12">
    <source>
        <dbReference type="Proteomes" id="UP000251341"/>
    </source>
</evidence>
<protein>
    <submittedName>
        <fullName evidence="11">Prenyltransferase</fullName>
    </submittedName>
</protein>
<keyword evidence="4" id="KW-1003">Cell membrane</keyword>
<reference evidence="11 12" key="1">
    <citation type="submission" date="2017-04" db="EMBL/GenBank/DDBJ databases">
        <title>Unexpected and diverse lifestyles within the genus Limnohabitans.</title>
        <authorList>
            <person name="Kasalicky V."/>
            <person name="Mehrshad M."/>
            <person name="Andrei S.-A."/>
            <person name="Salcher M."/>
            <person name="Kratochvilova H."/>
            <person name="Simek K."/>
            <person name="Ghai R."/>
        </authorList>
    </citation>
    <scope>NUCLEOTIDE SEQUENCE [LARGE SCALE GENOMIC DNA]</scope>
    <source>
        <strain evidence="11 12">MWH-C5</strain>
    </source>
</reference>
<evidence type="ECO:0000256" key="6">
    <source>
        <dbReference type="ARBA" id="ARBA00022692"/>
    </source>
</evidence>
<evidence type="ECO:0000256" key="3">
    <source>
        <dbReference type="ARBA" id="ARBA00022428"/>
    </source>
</evidence>
<keyword evidence="10" id="KW-0732">Signal</keyword>